<proteinExistence type="predicted"/>
<keyword evidence="2" id="KW-0732">Signal</keyword>
<accession>A0A1V9FK59</accession>
<dbReference type="Proteomes" id="UP000192276">
    <property type="component" value="Unassembled WGS sequence"/>
</dbReference>
<evidence type="ECO:0000256" key="1">
    <source>
        <dbReference type="SAM" id="MobiDB-lite"/>
    </source>
</evidence>
<feature type="region of interest" description="Disordered" evidence="1">
    <location>
        <begin position="228"/>
        <end position="259"/>
    </location>
</feature>
<dbReference type="Gene3D" id="2.60.120.260">
    <property type="entry name" value="Galactose-binding domain-like"/>
    <property type="match status" value="1"/>
</dbReference>
<protein>
    <submittedName>
        <fullName evidence="3">Uncharacterized protein</fullName>
    </submittedName>
</protein>
<dbReference type="EMBL" id="LWBP01000187">
    <property type="protein sequence ID" value="OQP58738.1"/>
    <property type="molecule type" value="Genomic_DNA"/>
</dbReference>
<organism evidence="3 4">
    <name type="scientific">Niastella populi</name>
    <dbReference type="NCBI Taxonomy" id="550983"/>
    <lineage>
        <taxon>Bacteria</taxon>
        <taxon>Pseudomonadati</taxon>
        <taxon>Bacteroidota</taxon>
        <taxon>Chitinophagia</taxon>
        <taxon>Chitinophagales</taxon>
        <taxon>Chitinophagaceae</taxon>
        <taxon>Niastella</taxon>
    </lineage>
</organism>
<feature type="signal peptide" evidence="2">
    <location>
        <begin position="1"/>
        <end position="19"/>
    </location>
</feature>
<dbReference type="OrthoDB" id="1652165at2"/>
<evidence type="ECO:0000313" key="3">
    <source>
        <dbReference type="EMBL" id="OQP58738.1"/>
    </source>
</evidence>
<gene>
    <name evidence="3" type="ORF">A4R26_22485</name>
</gene>
<comment type="caution">
    <text evidence="3">The sequence shown here is derived from an EMBL/GenBank/DDBJ whole genome shotgun (WGS) entry which is preliminary data.</text>
</comment>
<name>A0A1V9FK59_9BACT</name>
<keyword evidence="4" id="KW-1185">Reference proteome</keyword>
<feature type="compositionally biased region" description="Low complexity" evidence="1">
    <location>
        <begin position="228"/>
        <end position="246"/>
    </location>
</feature>
<dbReference type="AlphaFoldDB" id="A0A1V9FK59"/>
<feature type="chain" id="PRO_5012732033" evidence="2">
    <location>
        <begin position="20"/>
        <end position="400"/>
    </location>
</feature>
<dbReference type="STRING" id="550983.A4R26_22485"/>
<evidence type="ECO:0000313" key="4">
    <source>
        <dbReference type="Proteomes" id="UP000192276"/>
    </source>
</evidence>
<dbReference type="RefSeq" id="WP_081164971.1">
    <property type="nucleotide sequence ID" value="NZ_LWBP01000187.1"/>
</dbReference>
<evidence type="ECO:0000256" key="2">
    <source>
        <dbReference type="SAM" id="SignalP"/>
    </source>
</evidence>
<reference evidence="4" key="1">
    <citation type="submission" date="2016-04" db="EMBL/GenBank/DDBJ databases">
        <authorList>
            <person name="Chen L."/>
            <person name="Zhuang W."/>
            <person name="Wang G."/>
        </authorList>
    </citation>
    <scope>NUCLEOTIDE SEQUENCE [LARGE SCALE GENOMIC DNA]</scope>
    <source>
        <strain evidence="4">208</strain>
    </source>
</reference>
<sequence>MKKPGFILLFLFLAFELKAQPGGCIFKPSRFTIHFGSGNVRDPNSGVLTNYKRVYGYCPTDGHFAFASFTSECFHDDWHTITADHTAGDNNGNMLLVNAAPYGGVFLDIAITGLKSNTTYELGLWVMNLCRPTRKCPSILLPSLNIRLLTPDGKTVASIVTKDLPRVPEPVWGQHLAYFTTPASTSTLRLIMADNAPGGCGNDFALDDITFRECVKVIPKPVATQKKQVTPKRVTTPKPVAKVTTAPKKKVQSTPVIKPKPDPITKQIEIVKHPPGIIAPPPLVLKNRENALVKKIETGAGVIQINCYDNGDIDGDTISIYHNNKLIRSHMRLSEKPISLTIEINESAPHHELIMVAENLGSIPPNTSVMAITTPGNRYEVFISSTKQKNAKVEFDLKKF</sequence>